<dbReference type="Gene3D" id="1.20.1250.20">
    <property type="entry name" value="MFS general substrate transporter like domains"/>
    <property type="match status" value="1"/>
</dbReference>
<evidence type="ECO:0000313" key="7">
    <source>
        <dbReference type="EMBL" id="RKU42401.1"/>
    </source>
</evidence>
<feature type="transmembrane region" description="Helical" evidence="5">
    <location>
        <begin position="89"/>
        <end position="108"/>
    </location>
</feature>
<protein>
    <recommendedName>
        <fullName evidence="6">Major facilitator superfamily (MFS) profile domain-containing protein</fullName>
    </recommendedName>
</protein>
<feature type="transmembrane region" description="Helical" evidence="5">
    <location>
        <begin position="212"/>
        <end position="232"/>
    </location>
</feature>
<dbReference type="GO" id="GO:0016020">
    <property type="term" value="C:membrane"/>
    <property type="evidence" value="ECO:0007669"/>
    <property type="project" value="UniProtKB-SubCell"/>
</dbReference>
<dbReference type="PANTHER" id="PTHR23507">
    <property type="entry name" value="ZGC:174356"/>
    <property type="match status" value="1"/>
</dbReference>
<dbReference type="Proteomes" id="UP000275385">
    <property type="component" value="Unassembled WGS sequence"/>
</dbReference>
<comment type="caution">
    <text evidence="7">The sequence shown here is derived from an EMBL/GenBank/DDBJ whole genome shotgun (WGS) entry which is preliminary data.</text>
</comment>
<organism evidence="7 8">
    <name type="scientific">Coniochaeta pulveracea</name>
    <dbReference type="NCBI Taxonomy" id="177199"/>
    <lineage>
        <taxon>Eukaryota</taxon>
        <taxon>Fungi</taxon>
        <taxon>Dikarya</taxon>
        <taxon>Ascomycota</taxon>
        <taxon>Pezizomycotina</taxon>
        <taxon>Sordariomycetes</taxon>
        <taxon>Sordariomycetidae</taxon>
        <taxon>Coniochaetales</taxon>
        <taxon>Coniochaetaceae</taxon>
        <taxon>Coniochaeta</taxon>
    </lineage>
</organism>
<evidence type="ECO:0000256" key="2">
    <source>
        <dbReference type="ARBA" id="ARBA00022692"/>
    </source>
</evidence>
<comment type="subcellular location">
    <subcellularLocation>
        <location evidence="1">Membrane</location>
        <topology evidence="1">Multi-pass membrane protein</topology>
    </subcellularLocation>
</comment>
<evidence type="ECO:0000256" key="3">
    <source>
        <dbReference type="ARBA" id="ARBA00022989"/>
    </source>
</evidence>
<keyword evidence="4 5" id="KW-0472">Membrane</keyword>
<feature type="transmembrane region" description="Helical" evidence="5">
    <location>
        <begin position="452"/>
        <end position="472"/>
    </location>
</feature>
<dbReference type="SUPFAM" id="SSF103473">
    <property type="entry name" value="MFS general substrate transporter"/>
    <property type="match status" value="1"/>
</dbReference>
<gene>
    <name evidence="7" type="ORF">DL546_004778</name>
</gene>
<dbReference type="AlphaFoldDB" id="A0A420Y3E4"/>
<feature type="transmembrane region" description="Helical" evidence="5">
    <location>
        <begin position="147"/>
        <end position="172"/>
    </location>
</feature>
<evidence type="ECO:0000256" key="5">
    <source>
        <dbReference type="SAM" id="Phobius"/>
    </source>
</evidence>
<reference evidence="7 8" key="1">
    <citation type="submission" date="2018-08" db="EMBL/GenBank/DDBJ databases">
        <title>Draft genome of the lignicolous fungus Coniochaeta pulveracea.</title>
        <authorList>
            <person name="Borstlap C.J."/>
            <person name="De Witt R.N."/>
            <person name="Botha A."/>
            <person name="Volschenk H."/>
        </authorList>
    </citation>
    <scope>NUCLEOTIDE SEQUENCE [LARGE SCALE GENOMIC DNA]</scope>
    <source>
        <strain evidence="7 8">CAB683</strain>
    </source>
</reference>
<feature type="transmembrane region" description="Helical" evidence="5">
    <location>
        <begin position="358"/>
        <end position="376"/>
    </location>
</feature>
<proteinExistence type="predicted"/>
<feature type="transmembrane region" description="Helical" evidence="5">
    <location>
        <begin position="12"/>
        <end position="34"/>
    </location>
</feature>
<evidence type="ECO:0000256" key="1">
    <source>
        <dbReference type="ARBA" id="ARBA00004141"/>
    </source>
</evidence>
<sequence length="504" mass="54857">MFDVGSGTRTLWRPVLLVWLMLLILGFGIMVAMVPQTRIYEDIICRRYYMDHPEQSAAVAIPPDGAHSQQGLDENLCKKPEIQDAVNELFGWQTFFDGIPGLLLAMYYGSLADTKGRRPVLILSLVGQLLGATWTLFVCWTEAEVRLIWLSSIFTCIGGGNTVFTAAAMMILADATSDTSRTRIFFYAGTSLILGQMLGPPVAAALMARNPWIPNILGYICMAMVTVMAFLMPETLTTGNDYGIANGQGASSHNCAPSGVLQPLKSVVQHAVTTLSFVFRDRNLLLLVASYFTVDFARETLALLVRYVSTRFSIPLAQASILLSVNASGQLIASAVLLPLVDAILAQRLRRSPSRKDLVMARITIVFVTLGFAILVLAPKLVFIYIGVAIYTLGTGFQASTKSLLGAMVDKAALGTVFSTLSLMDTVGALFAGPIDALLMKHSLRMEGVWQGLPFMFAFFCCAASTFALAYVNIQHHDSLEEAGYDEQRPLINGTSQSEDGQRT</sequence>
<dbReference type="InterPro" id="IPR011701">
    <property type="entry name" value="MFS"/>
</dbReference>
<feature type="transmembrane region" description="Helical" evidence="5">
    <location>
        <begin position="120"/>
        <end position="141"/>
    </location>
</feature>
<evidence type="ECO:0000256" key="4">
    <source>
        <dbReference type="ARBA" id="ARBA00023136"/>
    </source>
</evidence>
<dbReference type="Pfam" id="PF07690">
    <property type="entry name" value="MFS_1"/>
    <property type="match status" value="1"/>
</dbReference>
<dbReference type="EMBL" id="QVQW01000057">
    <property type="protein sequence ID" value="RKU42401.1"/>
    <property type="molecule type" value="Genomic_DNA"/>
</dbReference>
<accession>A0A420Y3E4</accession>
<feature type="transmembrane region" description="Helical" evidence="5">
    <location>
        <begin position="184"/>
        <end position="206"/>
    </location>
</feature>
<feature type="domain" description="Major facilitator superfamily (MFS) profile" evidence="6">
    <location>
        <begin position="14"/>
        <end position="476"/>
    </location>
</feature>
<keyword evidence="3 5" id="KW-1133">Transmembrane helix</keyword>
<dbReference type="GO" id="GO:0022857">
    <property type="term" value="F:transmembrane transporter activity"/>
    <property type="evidence" value="ECO:0007669"/>
    <property type="project" value="InterPro"/>
</dbReference>
<keyword evidence="8" id="KW-1185">Reference proteome</keyword>
<feature type="transmembrane region" description="Helical" evidence="5">
    <location>
        <begin position="382"/>
        <end position="400"/>
    </location>
</feature>
<evidence type="ECO:0000259" key="6">
    <source>
        <dbReference type="PROSITE" id="PS50850"/>
    </source>
</evidence>
<dbReference type="InterPro" id="IPR020846">
    <property type="entry name" value="MFS_dom"/>
</dbReference>
<feature type="transmembrane region" description="Helical" evidence="5">
    <location>
        <begin position="327"/>
        <end position="346"/>
    </location>
</feature>
<keyword evidence="2 5" id="KW-0812">Transmembrane</keyword>
<dbReference type="PANTHER" id="PTHR23507:SF1">
    <property type="entry name" value="FI18259P1-RELATED"/>
    <property type="match status" value="1"/>
</dbReference>
<feature type="transmembrane region" description="Helical" evidence="5">
    <location>
        <begin position="412"/>
        <end position="432"/>
    </location>
</feature>
<dbReference type="InterPro" id="IPR036259">
    <property type="entry name" value="MFS_trans_sf"/>
</dbReference>
<dbReference type="OrthoDB" id="194139at2759"/>
<name>A0A420Y3E4_9PEZI</name>
<evidence type="ECO:0000313" key="8">
    <source>
        <dbReference type="Proteomes" id="UP000275385"/>
    </source>
</evidence>
<dbReference type="PROSITE" id="PS50850">
    <property type="entry name" value="MFS"/>
    <property type="match status" value="1"/>
</dbReference>